<evidence type="ECO:0000256" key="1">
    <source>
        <dbReference type="SAM" id="MobiDB-lite"/>
    </source>
</evidence>
<dbReference type="InterPro" id="IPR012340">
    <property type="entry name" value="NA-bd_OB-fold"/>
</dbReference>
<feature type="compositionally biased region" description="Basic and acidic residues" evidence="1">
    <location>
        <begin position="40"/>
        <end position="59"/>
    </location>
</feature>
<reference evidence="2 3" key="1">
    <citation type="submission" date="2022-10" db="EMBL/GenBank/DDBJ databases">
        <title>Erythrobacter sp. sf7 Genome sequencing.</title>
        <authorList>
            <person name="Park S."/>
        </authorList>
    </citation>
    <scope>NUCLEOTIDE SEQUENCE [LARGE SCALE GENOMIC DNA]</scope>
    <source>
        <strain evidence="3">sf7</strain>
    </source>
</reference>
<comment type="caution">
    <text evidence="2">The sequence shown here is derived from an EMBL/GenBank/DDBJ whole genome shotgun (WGS) entry which is preliminary data.</text>
</comment>
<feature type="region of interest" description="Disordered" evidence="1">
    <location>
        <begin position="1"/>
        <end position="25"/>
    </location>
</feature>
<accession>A0ABT5JPQ9</accession>
<name>A0ABT5JPQ9_9SPHN</name>
<keyword evidence="3" id="KW-1185">Reference proteome</keyword>
<proteinExistence type="predicted"/>
<sequence>MTSFGKIKNYDSGKGCGTIAPERGGAPLDFVKADLQQEAAEPKAGDRYGYDTRQVDGGRPHAINLQQDRQQQQAQQQEG</sequence>
<evidence type="ECO:0000313" key="2">
    <source>
        <dbReference type="EMBL" id="MDC8754757.1"/>
    </source>
</evidence>
<feature type="compositionally biased region" description="Low complexity" evidence="1">
    <location>
        <begin position="66"/>
        <end position="79"/>
    </location>
</feature>
<gene>
    <name evidence="2" type="ORF">OIK40_08895</name>
</gene>
<evidence type="ECO:0000313" key="3">
    <source>
        <dbReference type="Proteomes" id="UP001216558"/>
    </source>
</evidence>
<dbReference type="RefSeq" id="WP_273677923.1">
    <property type="nucleotide sequence ID" value="NZ_JAQQXQ010000006.1"/>
</dbReference>
<organism evidence="2 3">
    <name type="scientific">Erythrobacter fulvus</name>
    <dbReference type="NCBI Taxonomy" id="2987523"/>
    <lineage>
        <taxon>Bacteria</taxon>
        <taxon>Pseudomonadati</taxon>
        <taxon>Pseudomonadota</taxon>
        <taxon>Alphaproteobacteria</taxon>
        <taxon>Sphingomonadales</taxon>
        <taxon>Erythrobacteraceae</taxon>
        <taxon>Erythrobacter/Porphyrobacter group</taxon>
        <taxon>Erythrobacter</taxon>
    </lineage>
</organism>
<dbReference type="Gene3D" id="2.40.50.140">
    <property type="entry name" value="Nucleic acid-binding proteins"/>
    <property type="match status" value="1"/>
</dbReference>
<feature type="region of interest" description="Disordered" evidence="1">
    <location>
        <begin position="39"/>
        <end position="79"/>
    </location>
</feature>
<protein>
    <submittedName>
        <fullName evidence="2">Cold-shock protein</fullName>
    </submittedName>
</protein>
<dbReference type="Proteomes" id="UP001216558">
    <property type="component" value="Unassembled WGS sequence"/>
</dbReference>
<dbReference type="EMBL" id="JAQQXQ010000006">
    <property type="protein sequence ID" value="MDC8754757.1"/>
    <property type="molecule type" value="Genomic_DNA"/>
</dbReference>